<dbReference type="FunCoup" id="D9QHU9">
    <property type="interactions" value="303"/>
</dbReference>
<dbReference type="eggNOG" id="COG0416">
    <property type="taxonomic scope" value="Bacteria"/>
</dbReference>
<keyword evidence="6 10" id="KW-0594">Phospholipid biosynthesis</keyword>
<dbReference type="AlphaFoldDB" id="D9QHU9"/>
<dbReference type="HOGENOM" id="CLU_039379_1_0_5"/>
<keyword evidence="7 10" id="KW-1208">Phospholipid metabolism</keyword>
<dbReference type="EMBL" id="CP002102">
    <property type="protein sequence ID" value="ADL01207.1"/>
    <property type="molecule type" value="Genomic_DNA"/>
</dbReference>
<evidence type="ECO:0000313" key="11">
    <source>
        <dbReference type="EMBL" id="ADL01207.1"/>
    </source>
</evidence>
<dbReference type="UniPathway" id="UPA00085"/>
<dbReference type="GO" id="GO:0008654">
    <property type="term" value="P:phospholipid biosynthetic process"/>
    <property type="evidence" value="ECO:0007669"/>
    <property type="project" value="UniProtKB-KW"/>
</dbReference>
<keyword evidence="4 10" id="KW-0808">Transferase</keyword>
<dbReference type="STRING" id="633149.Bresu_1896"/>
<evidence type="ECO:0000256" key="7">
    <source>
        <dbReference type="ARBA" id="ARBA00023264"/>
    </source>
</evidence>
<organism evidence="11 12">
    <name type="scientific">Brevundimonas subvibrioides (strain ATCC 15264 / DSM 4735 / LMG 14903 / NBRC 16000 / CB 81)</name>
    <name type="common">Caulobacter subvibrioides</name>
    <dbReference type="NCBI Taxonomy" id="633149"/>
    <lineage>
        <taxon>Bacteria</taxon>
        <taxon>Pseudomonadati</taxon>
        <taxon>Pseudomonadota</taxon>
        <taxon>Alphaproteobacteria</taxon>
        <taxon>Caulobacterales</taxon>
        <taxon>Caulobacteraceae</taxon>
        <taxon>Brevundimonas</taxon>
    </lineage>
</organism>
<dbReference type="KEGG" id="bsb:Bresu_1896"/>
<keyword evidence="12" id="KW-1185">Reference proteome</keyword>
<keyword evidence="3 10" id="KW-0444">Lipid biosynthesis</keyword>
<evidence type="ECO:0000256" key="9">
    <source>
        <dbReference type="ARBA" id="ARBA00046608"/>
    </source>
</evidence>
<dbReference type="HAMAP" id="MF_00019">
    <property type="entry name" value="PlsX"/>
    <property type="match status" value="1"/>
</dbReference>
<reference evidence="12" key="1">
    <citation type="journal article" date="2011" name="J. Bacteriol.">
        <title>Genome sequences of eight morphologically diverse alphaproteobacteria.</title>
        <authorList>
            <consortium name="US DOE Joint Genome Institute"/>
            <person name="Brown P.J."/>
            <person name="Kysela D.T."/>
            <person name="Buechlein A."/>
            <person name="Hemmerich C."/>
            <person name="Brun Y.V."/>
        </authorList>
    </citation>
    <scope>NUCLEOTIDE SEQUENCE [LARGE SCALE GENOMIC DNA]</scope>
    <source>
        <strain evidence="12">ATCC 15264 / DSM 4735 / LMG 14903 / NBRC 16000 / CB 81</strain>
    </source>
</reference>
<keyword evidence="2 10" id="KW-0963">Cytoplasm</keyword>
<evidence type="ECO:0000256" key="2">
    <source>
        <dbReference type="ARBA" id="ARBA00022490"/>
    </source>
</evidence>
<comment type="function">
    <text evidence="10">Catalyzes the reversible formation of acyl-phosphate (acyl-PO(4)) from acyl-[acyl-carrier-protein] (acyl-ACP). This enzyme utilizes acyl-ACP as fatty acyl donor, but not acyl-CoA.</text>
</comment>
<dbReference type="PANTHER" id="PTHR30100:SF1">
    <property type="entry name" value="PHOSPHATE ACYLTRANSFERASE"/>
    <property type="match status" value="1"/>
</dbReference>
<name>D9QHU9_BRESC</name>
<dbReference type="RefSeq" id="WP_013269308.1">
    <property type="nucleotide sequence ID" value="NC_014375.1"/>
</dbReference>
<evidence type="ECO:0000256" key="3">
    <source>
        <dbReference type="ARBA" id="ARBA00022516"/>
    </source>
</evidence>
<dbReference type="Gene3D" id="3.40.718.10">
    <property type="entry name" value="Isopropylmalate Dehydrogenase"/>
    <property type="match status" value="1"/>
</dbReference>
<dbReference type="GO" id="GO:0006633">
    <property type="term" value="P:fatty acid biosynthetic process"/>
    <property type="evidence" value="ECO:0007669"/>
    <property type="project" value="UniProtKB-UniRule"/>
</dbReference>
<comment type="catalytic activity">
    <reaction evidence="1 10">
        <text>a fatty acyl-[ACP] + phosphate = an acyl phosphate + holo-[ACP]</text>
        <dbReference type="Rhea" id="RHEA:42292"/>
        <dbReference type="Rhea" id="RHEA-COMP:9685"/>
        <dbReference type="Rhea" id="RHEA-COMP:14125"/>
        <dbReference type="ChEBI" id="CHEBI:43474"/>
        <dbReference type="ChEBI" id="CHEBI:59918"/>
        <dbReference type="ChEBI" id="CHEBI:64479"/>
        <dbReference type="ChEBI" id="CHEBI:138651"/>
        <dbReference type="EC" id="2.3.1.274"/>
    </reaction>
</comment>
<accession>D9QHU9</accession>
<evidence type="ECO:0000256" key="10">
    <source>
        <dbReference type="HAMAP-Rule" id="MF_00019"/>
    </source>
</evidence>
<dbReference type="EC" id="2.3.1.274" evidence="8 10"/>
<dbReference type="Pfam" id="PF02504">
    <property type="entry name" value="FA_synthesis"/>
    <property type="match status" value="1"/>
</dbReference>
<dbReference type="BioCyc" id="BSUB633149:G1GM8-1888-MONOMER"/>
<evidence type="ECO:0000256" key="1">
    <source>
        <dbReference type="ARBA" id="ARBA00001232"/>
    </source>
</evidence>
<dbReference type="OrthoDB" id="9806408at2"/>
<comment type="similarity">
    <text evidence="10">Belongs to the PlsX family.</text>
</comment>
<keyword evidence="5 10" id="KW-0443">Lipid metabolism</keyword>
<comment type="subcellular location">
    <subcellularLocation>
        <location evidence="10">Cytoplasm</location>
    </subcellularLocation>
    <text evidence="10">Associated with the membrane possibly through PlsY.</text>
</comment>
<dbReference type="PANTHER" id="PTHR30100">
    <property type="entry name" value="FATTY ACID/PHOSPHOLIPID SYNTHESIS PROTEIN PLSX"/>
    <property type="match status" value="1"/>
</dbReference>
<dbReference type="InterPro" id="IPR003664">
    <property type="entry name" value="FA_synthesis"/>
</dbReference>
<sequence length="373" mass="38682">MSAALTRAPGANEPLPAPTLISLDAMGGDHGPPVVVGGIRDYIRRHGGEGVRFLLHGDEAAIRAEMTRLNVSADVCDVRHTDKKIASDEKPAQAMRRGKGSSLWNAIEAVKAGEAGAVVSAGNTGALMAISKLILRMAAPGLERPAIVASWPTLRGVTAVLDVGANIESDAEQLIEFAIMGEAFHRAVHGVDRPTVGILNVGSEDIKGHEEVREASRILREGGLGLNYHGFVEGDDIAKGTVDVVVTDGFTGNIALKTAEGVARFISTLLKEALTSTLQAKLGAVIAMPALKAMAQKIDPSAINGGPLLGLNGIVVKSHGGADAKGFGNAIRIAVDLARSDYMQTVGANLGRLGTVLESLPPVSASPREETVS</sequence>
<dbReference type="NCBIfam" id="TIGR00182">
    <property type="entry name" value="plsX"/>
    <property type="match status" value="1"/>
</dbReference>
<evidence type="ECO:0000256" key="5">
    <source>
        <dbReference type="ARBA" id="ARBA00023098"/>
    </source>
</evidence>
<evidence type="ECO:0000256" key="6">
    <source>
        <dbReference type="ARBA" id="ARBA00023209"/>
    </source>
</evidence>
<dbReference type="PIRSF" id="PIRSF002465">
    <property type="entry name" value="Phsphlp_syn_PlsX"/>
    <property type="match status" value="1"/>
</dbReference>
<dbReference type="InParanoid" id="D9QHU9"/>
<dbReference type="GO" id="GO:0005737">
    <property type="term" value="C:cytoplasm"/>
    <property type="evidence" value="ECO:0007669"/>
    <property type="project" value="UniProtKB-SubCell"/>
</dbReference>
<dbReference type="Proteomes" id="UP000002696">
    <property type="component" value="Chromosome"/>
</dbReference>
<evidence type="ECO:0000256" key="8">
    <source>
        <dbReference type="ARBA" id="ARBA00024069"/>
    </source>
</evidence>
<comment type="pathway">
    <text evidence="10">Lipid metabolism; phospholipid metabolism.</text>
</comment>
<dbReference type="GO" id="GO:0043811">
    <property type="term" value="F:phosphate:acyl-[acyl carrier protein] acyltransferase activity"/>
    <property type="evidence" value="ECO:0007669"/>
    <property type="project" value="UniProtKB-UniRule"/>
</dbReference>
<proteinExistence type="inferred from homology"/>
<dbReference type="InterPro" id="IPR012281">
    <property type="entry name" value="Phospholipid_synth_PlsX-like"/>
</dbReference>
<protein>
    <recommendedName>
        <fullName evidence="8 10">Phosphate acyltransferase</fullName>
        <ecNumber evidence="8 10">2.3.1.274</ecNumber>
    </recommendedName>
    <alternativeName>
        <fullName evidence="10">Acyl-ACP phosphotransacylase</fullName>
    </alternativeName>
    <alternativeName>
        <fullName evidence="10">Acyl-[acyl-carrier-protein]--phosphate acyltransferase</fullName>
    </alternativeName>
    <alternativeName>
        <fullName evidence="10">Phosphate-acyl-ACP acyltransferase</fullName>
    </alternativeName>
</protein>
<comment type="subunit">
    <text evidence="9 10">Homodimer. Probably interacts with PlsY.</text>
</comment>
<gene>
    <name evidence="10" type="primary">plsX</name>
    <name evidence="11" type="ordered locus">Bresu_1896</name>
</gene>
<evidence type="ECO:0000313" key="12">
    <source>
        <dbReference type="Proteomes" id="UP000002696"/>
    </source>
</evidence>
<dbReference type="SUPFAM" id="SSF53659">
    <property type="entry name" value="Isocitrate/Isopropylmalate dehydrogenase-like"/>
    <property type="match status" value="1"/>
</dbReference>
<evidence type="ECO:0000256" key="4">
    <source>
        <dbReference type="ARBA" id="ARBA00022679"/>
    </source>
</evidence>